<keyword evidence="4" id="KW-1185">Reference proteome</keyword>
<keyword evidence="1" id="KW-0472">Membrane</keyword>
<dbReference type="InterPro" id="IPR011049">
    <property type="entry name" value="Serralysin-like_metalloprot_C"/>
</dbReference>
<feature type="domain" description="Trimeric autotransporter adhesin YadA-like head" evidence="2">
    <location>
        <begin position="264"/>
        <end position="280"/>
    </location>
</feature>
<sequence length="458" mass="47040">MQIKSKLKWGISFFLLINFSFIYAQVGIGTPNPNPSAMLEISSKNKGVLFPSIALTSITDNITVPSPANGLIVWNDGQGGLAETGFYYWNNLRWNMLSVVSVNGISGGGSPANTGWNSTGTNSGTYAGANTTLALGTNTLDDLVFKVNSNIMGRLGVYNSISFGAGASASQNGIALGTSSTAYQGISIGNNASVTANEAVALGELSKVSGFRSIALGYNANVTVNESSAIGNNATASGFQSTAVGYNAKTTANESSALGNNSLAAGFQSIALGYNAKTSSNSETAIGYGSLTNGEHSTAIGSGASATGQNSTAIGYHASTSQYNAIVLGDNNANVGIGTSTPNVNAKIDINGQYKLGDKGTVNKNQISFEVWPSVSINNLPSGKSATMNITIPSTLVPNSTRATIVVTPAGDFAGNSTFSISNPRMTSTSNIVINLTNISGNAESLYSSHFYVTVNEF</sequence>
<feature type="domain" description="Trimeric autotransporter adhesin YadA-like head" evidence="2">
    <location>
        <begin position="284"/>
        <end position="304"/>
    </location>
</feature>
<evidence type="ECO:0000313" key="3">
    <source>
        <dbReference type="EMBL" id="MDR6405657.1"/>
    </source>
</evidence>
<evidence type="ECO:0000259" key="2">
    <source>
        <dbReference type="Pfam" id="PF05658"/>
    </source>
</evidence>
<dbReference type="Pfam" id="PF05658">
    <property type="entry name" value="YadA_head"/>
    <property type="match status" value="5"/>
</dbReference>
<dbReference type="EMBL" id="JAVDQS010000006">
    <property type="protein sequence ID" value="MDR6405657.1"/>
    <property type="molecule type" value="Genomic_DNA"/>
</dbReference>
<accession>A0ABU1LG08</accession>
<feature type="domain" description="Trimeric autotransporter adhesin YadA-like head" evidence="2">
    <location>
        <begin position="209"/>
        <end position="234"/>
    </location>
</feature>
<evidence type="ECO:0000313" key="4">
    <source>
        <dbReference type="Proteomes" id="UP001184853"/>
    </source>
</evidence>
<proteinExistence type="predicted"/>
<evidence type="ECO:0000256" key="1">
    <source>
        <dbReference type="SAM" id="Phobius"/>
    </source>
</evidence>
<keyword evidence="1" id="KW-1133">Transmembrane helix</keyword>
<protein>
    <recommendedName>
        <fullName evidence="2">Trimeric autotransporter adhesin YadA-like head domain-containing protein</fullName>
    </recommendedName>
</protein>
<keyword evidence="1" id="KW-0812">Transmembrane</keyword>
<name>A0ABU1LG08_9FLAO</name>
<feature type="domain" description="Trimeric autotransporter adhesin YadA-like head" evidence="2">
    <location>
        <begin position="306"/>
        <end position="331"/>
    </location>
</feature>
<feature type="domain" description="Trimeric autotransporter adhesin YadA-like head" evidence="2">
    <location>
        <begin position="236"/>
        <end position="262"/>
    </location>
</feature>
<dbReference type="InterPro" id="IPR008640">
    <property type="entry name" value="Adhesin_Head_dom"/>
</dbReference>
<dbReference type="Gene3D" id="2.150.10.10">
    <property type="entry name" value="Serralysin-like metalloprotease, C-terminal"/>
    <property type="match status" value="2"/>
</dbReference>
<comment type="caution">
    <text evidence="3">The sequence shown here is derived from an EMBL/GenBank/DDBJ whole genome shotgun (WGS) entry which is preliminary data.</text>
</comment>
<dbReference type="SUPFAM" id="SSF101967">
    <property type="entry name" value="Adhesin YadA, collagen-binding domain"/>
    <property type="match status" value="2"/>
</dbReference>
<feature type="transmembrane region" description="Helical" evidence="1">
    <location>
        <begin position="7"/>
        <end position="26"/>
    </location>
</feature>
<dbReference type="CDD" id="cd12820">
    <property type="entry name" value="LbR_YadA-like"/>
    <property type="match status" value="1"/>
</dbReference>
<dbReference type="Proteomes" id="UP001184853">
    <property type="component" value="Unassembled WGS sequence"/>
</dbReference>
<organism evidence="3 4">
    <name type="scientific">Chryseobacterium geocarposphaerae</name>
    <dbReference type="NCBI Taxonomy" id="1416776"/>
    <lineage>
        <taxon>Bacteria</taxon>
        <taxon>Pseudomonadati</taxon>
        <taxon>Bacteroidota</taxon>
        <taxon>Flavobacteriia</taxon>
        <taxon>Flavobacteriales</taxon>
        <taxon>Weeksellaceae</taxon>
        <taxon>Chryseobacterium group</taxon>
        <taxon>Chryseobacterium</taxon>
    </lineage>
</organism>
<reference evidence="3 4" key="1">
    <citation type="submission" date="2023-07" db="EMBL/GenBank/DDBJ databases">
        <title>Sorghum-associated microbial communities from plants grown in Nebraska, USA.</title>
        <authorList>
            <person name="Schachtman D."/>
        </authorList>
    </citation>
    <scope>NUCLEOTIDE SEQUENCE [LARGE SCALE GENOMIC DNA]</scope>
    <source>
        <strain evidence="3 4">DS1709</strain>
    </source>
</reference>
<gene>
    <name evidence="3" type="ORF">J2781_002589</name>
</gene>
<dbReference type="RefSeq" id="WP_115981262.1">
    <property type="nucleotide sequence ID" value="NZ_JAVDQS010000006.1"/>
</dbReference>